<evidence type="ECO:0000313" key="4">
    <source>
        <dbReference type="Proteomes" id="UP000676409"/>
    </source>
</evidence>
<dbReference type="RefSeq" id="WP_211937189.1">
    <property type="nucleotide sequence ID" value="NZ_CP073078.1"/>
</dbReference>
<protein>
    <submittedName>
        <fullName evidence="3">Energy transducer TonB</fullName>
    </submittedName>
</protein>
<dbReference type="Proteomes" id="UP000676409">
    <property type="component" value="Chromosome"/>
</dbReference>
<organism evidence="3 4">
    <name type="scientific">Phenylobacterium montanum</name>
    <dbReference type="NCBI Taxonomy" id="2823693"/>
    <lineage>
        <taxon>Bacteria</taxon>
        <taxon>Pseudomonadati</taxon>
        <taxon>Pseudomonadota</taxon>
        <taxon>Alphaproteobacteria</taxon>
        <taxon>Caulobacterales</taxon>
        <taxon>Caulobacteraceae</taxon>
        <taxon>Phenylobacterium</taxon>
    </lineage>
</organism>
<dbReference type="PRINTS" id="PR01217">
    <property type="entry name" value="PRICHEXTENSN"/>
</dbReference>
<feature type="region of interest" description="Disordered" evidence="1">
    <location>
        <begin position="55"/>
        <end position="126"/>
    </location>
</feature>
<dbReference type="KEGG" id="caul:KCG34_19040"/>
<dbReference type="EMBL" id="CP073078">
    <property type="protein sequence ID" value="QUD87137.1"/>
    <property type="molecule type" value="Genomic_DNA"/>
</dbReference>
<keyword evidence="2" id="KW-0812">Transmembrane</keyword>
<name>A0A975ITR1_9CAUL</name>
<reference evidence="3" key="1">
    <citation type="submission" date="2021-04" db="EMBL/GenBank/DDBJ databases">
        <title>The complete genome sequence of Caulobacter sp. S6.</title>
        <authorList>
            <person name="Tang Y."/>
            <person name="Ouyang W."/>
            <person name="Liu Q."/>
            <person name="Huang B."/>
            <person name="Guo Z."/>
            <person name="Lei P."/>
        </authorList>
    </citation>
    <scope>NUCLEOTIDE SEQUENCE</scope>
    <source>
        <strain evidence="3">S6</strain>
    </source>
</reference>
<accession>A0A975ITR1</accession>
<gene>
    <name evidence="3" type="ORF">KCG34_19040</name>
</gene>
<keyword evidence="2" id="KW-1133">Transmembrane helix</keyword>
<feature type="transmembrane region" description="Helical" evidence="2">
    <location>
        <begin position="12"/>
        <end position="33"/>
    </location>
</feature>
<feature type="compositionally biased region" description="Pro residues" evidence="1">
    <location>
        <begin position="85"/>
        <end position="118"/>
    </location>
</feature>
<keyword evidence="2" id="KW-0472">Membrane</keyword>
<evidence type="ECO:0000256" key="2">
    <source>
        <dbReference type="SAM" id="Phobius"/>
    </source>
</evidence>
<evidence type="ECO:0000256" key="1">
    <source>
        <dbReference type="SAM" id="MobiDB-lite"/>
    </source>
</evidence>
<keyword evidence="4" id="KW-1185">Reference proteome</keyword>
<evidence type="ECO:0000313" key="3">
    <source>
        <dbReference type="EMBL" id="QUD87137.1"/>
    </source>
</evidence>
<feature type="region of interest" description="Disordered" evidence="1">
    <location>
        <begin position="138"/>
        <end position="165"/>
    </location>
</feature>
<sequence>MTRERSSQLPAAAGSVLLHAAVLAFGLLALPWLSHPLKMGDVVPVTLITSEEQGALKNAAQSPDVSPAQTPEPTPQAPAQTAAPEPAPVPQPAPPQPKPPPAKPVPAPPKPAPSPQKPQPAKEEKSLDLDALAKSLAPAAKRAAGAQKSSAAKGPPKPATAVQAQATAGASDVASTGALASMAAELQRIWNPNCDVSGGADANIKVSFRLAPNGGVLGDVQSSGDGASDPVMRAASDRAKSAVGQAAPFQNLPHQLYGPRITVNFNARQACGQR</sequence>
<proteinExistence type="predicted"/>
<dbReference type="AlphaFoldDB" id="A0A975ITR1"/>